<feature type="binding site" evidence="10">
    <location>
        <position position="76"/>
    </location>
    <ligand>
        <name>Mg(2+)</name>
        <dbReference type="ChEBI" id="CHEBI:18420"/>
    </ligand>
</feature>
<feature type="binding site" evidence="10">
    <location>
        <position position="78"/>
    </location>
    <ligand>
        <name>Mg(2+)</name>
        <dbReference type="ChEBI" id="CHEBI:18420"/>
    </ligand>
</feature>
<feature type="binding site" evidence="10">
    <location>
        <position position="127"/>
    </location>
    <ligand>
        <name>Mg(2+)</name>
        <dbReference type="ChEBI" id="CHEBI:18420"/>
    </ligand>
</feature>
<dbReference type="Pfam" id="PF21133">
    <property type="entry name" value="CAA_C"/>
    <property type="match status" value="1"/>
</dbReference>
<evidence type="ECO:0000256" key="5">
    <source>
        <dbReference type="ARBA" id="ARBA00022741"/>
    </source>
</evidence>
<dbReference type="InterPro" id="IPR002934">
    <property type="entry name" value="Polymerase_NTP_transf_dom"/>
</dbReference>
<dbReference type="Gene3D" id="1.10.1410.30">
    <property type="entry name" value="CCA tRNA nucleotidyltransferase, domain 2"/>
    <property type="match status" value="1"/>
</dbReference>
<dbReference type="GO" id="GO:0005524">
    <property type="term" value="F:ATP binding"/>
    <property type="evidence" value="ECO:0007669"/>
    <property type="project" value="UniProtKB-UniRule"/>
</dbReference>
<comment type="catalytic activity">
    <reaction evidence="10">
        <text>a tRNA precursor + 2 CTP + ATP = a tRNA with a 3' CCA end + 3 diphosphate</text>
        <dbReference type="Rhea" id="RHEA:14433"/>
        <dbReference type="Rhea" id="RHEA-COMP:10465"/>
        <dbReference type="Rhea" id="RHEA-COMP:10468"/>
        <dbReference type="ChEBI" id="CHEBI:30616"/>
        <dbReference type="ChEBI" id="CHEBI:33019"/>
        <dbReference type="ChEBI" id="CHEBI:37563"/>
        <dbReference type="ChEBI" id="CHEBI:74896"/>
        <dbReference type="ChEBI" id="CHEBI:83071"/>
        <dbReference type="EC" id="2.7.7.72"/>
    </reaction>
</comment>
<feature type="domain" description="tRNA nucleotidyltransferase substrate binding" evidence="12">
    <location>
        <begin position="165"/>
        <end position="273"/>
    </location>
</feature>
<feature type="binding site" evidence="10">
    <location>
        <position position="67"/>
    </location>
    <ligand>
        <name>CTP</name>
        <dbReference type="ChEBI" id="CHEBI:37563"/>
    </ligand>
</feature>
<dbReference type="SUPFAM" id="SSF81631">
    <property type="entry name" value="PAP/OAS1 substrate-binding domain"/>
    <property type="match status" value="1"/>
</dbReference>
<feature type="domain" description="CCA-adding enzyme C-terminal" evidence="13">
    <location>
        <begin position="293"/>
        <end position="441"/>
    </location>
</feature>
<dbReference type="EMBL" id="JBHSXN010000002">
    <property type="protein sequence ID" value="MFC6954108.1"/>
    <property type="molecule type" value="Genomic_DNA"/>
</dbReference>
<dbReference type="SUPFAM" id="SSF55003">
    <property type="entry name" value="PAP/Archaeal CCA-adding enzyme, C-terminal domain"/>
    <property type="match status" value="1"/>
</dbReference>
<keyword evidence="3 10" id="KW-0548">Nucleotidyltransferase</keyword>
<comment type="miscellaneous">
    <text evidence="10">A single active site specifically recognizes both ATP and CTP and is responsible for their addition.</text>
</comment>
<dbReference type="Gene3D" id="3.30.70.1550">
    <property type="entry name" value="Archaeal tRNA CCA-adding enzyme catalytic domain"/>
    <property type="match status" value="1"/>
</dbReference>
<dbReference type="Gene3D" id="3.30.460.10">
    <property type="entry name" value="Beta Polymerase, domain 2"/>
    <property type="match status" value="1"/>
</dbReference>
<dbReference type="GO" id="GO:0000287">
    <property type="term" value="F:magnesium ion binding"/>
    <property type="evidence" value="ECO:0007669"/>
    <property type="project" value="UniProtKB-UniRule"/>
</dbReference>
<feature type="binding site" evidence="10">
    <location>
        <position position="64"/>
    </location>
    <ligand>
        <name>ATP</name>
        <dbReference type="ChEBI" id="CHEBI:30616"/>
    </ligand>
</feature>
<keyword evidence="1 10" id="KW-0808">Transferase</keyword>
<dbReference type="InterPro" id="IPR008229">
    <property type="entry name" value="CCA-adding_arc"/>
</dbReference>
<dbReference type="GO" id="GO:0042245">
    <property type="term" value="P:RNA repair"/>
    <property type="evidence" value="ECO:0007669"/>
    <property type="project" value="UniProtKB-KW"/>
</dbReference>
<evidence type="ECO:0000256" key="2">
    <source>
        <dbReference type="ARBA" id="ARBA00022694"/>
    </source>
</evidence>
<feature type="binding site" evidence="10">
    <location>
        <position position="179"/>
    </location>
    <ligand>
        <name>CTP</name>
        <dbReference type="ChEBI" id="CHEBI:37563"/>
    </ligand>
</feature>
<dbReference type="Gene3D" id="3.30.70.590">
    <property type="entry name" value="Poly(A) polymerase predicted RNA binding domain"/>
    <property type="match status" value="1"/>
</dbReference>
<dbReference type="GO" id="GO:0001680">
    <property type="term" value="P:tRNA 3'-terminal CCA addition"/>
    <property type="evidence" value="ECO:0007669"/>
    <property type="project" value="UniProtKB-UniRule"/>
</dbReference>
<dbReference type="PIRSF" id="PIRSF005335">
    <property type="entry name" value="CCA_arch"/>
    <property type="match status" value="1"/>
</dbReference>
<keyword evidence="5 10" id="KW-0547">Nucleotide-binding</keyword>
<feature type="binding site" evidence="10">
    <location>
        <position position="150"/>
    </location>
    <ligand>
        <name>CTP</name>
        <dbReference type="ChEBI" id="CHEBI:37563"/>
    </ligand>
</feature>
<dbReference type="PANTHER" id="PTHR39643">
    <property type="entry name" value="CCA-ADDING ENZYME"/>
    <property type="match status" value="1"/>
</dbReference>
<feature type="domain" description="Polymerase nucleotidyl transferase" evidence="11">
    <location>
        <begin position="50"/>
        <end position="150"/>
    </location>
</feature>
<comment type="catalytic activity">
    <reaction evidence="10">
        <text>a tRNA with a 3' CCA end + 2 CTP + ATP = a tRNA with a 3' CCACCA end + 3 diphosphate</text>
        <dbReference type="Rhea" id="RHEA:76235"/>
        <dbReference type="Rhea" id="RHEA-COMP:10468"/>
        <dbReference type="Rhea" id="RHEA-COMP:18655"/>
        <dbReference type="ChEBI" id="CHEBI:30616"/>
        <dbReference type="ChEBI" id="CHEBI:33019"/>
        <dbReference type="ChEBI" id="CHEBI:37563"/>
        <dbReference type="ChEBI" id="CHEBI:83071"/>
        <dbReference type="ChEBI" id="CHEBI:195187"/>
    </reaction>
</comment>
<evidence type="ECO:0000256" key="8">
    <source>
        <dbReference type="ARBA" id="ARBA00022842"/>
    </source>
</evidence>
<keyword evidence="4 10" id="KW-0479">Metal-binding</keyword>
<evidence type="ECO:0000313" key="15">
    <source>
        <dbReference type="Proteomes" id="UP001596395"/>
    </source>
</evidence>
<keyword evidence="6 10" id="KW-0692">RNA repair</keyword>
<keyword evidence="2 10" id="KW-0819">tRNA processing</keyword>
<keyword evidence="9 10" id="KW-0694">RNA-binding</keyword>
<feature type="binding site" evidence="10">
    <location>
        <position position="179"/>
    </location>
    <ligand>
        <name>ATP</name>
        <dbReference type="ChEBI" id="CHEBI:30616"/>
    </ligand>
</feature>
<evidence type="ECO:0000256" key="6">
    <source>
        <dbReference type="ARBA" id="ARBA00022800"/>
    </source>
</evidence>
<reference evidence="14 15" key="1">
    <citation type="journal article" date="2019" name="Int. J. Syst. Evol. Microbiol.">
        <title>The Global Catalogue of Microorganisms (GCM) 10K type strain sequencing project: providing services to taxonomists for standard genome sequencing and annotation.</title>
        <authorList>
            <consortium name="The Broad Institute Genomics Platform"/>
            <consortium name="The Broad Institute Genome Sequencing Center for Infectious Disease"/>
            <person name="Wu L."/>
            <person name="Ma J."/>
        </authorList>
    </citation>
    <scope>NUCLEOTIDE SEQUENCE [LARGE SCALE GENOMIC DNA]</scope>
    <source>
        <strain evidence="14 15">GX26</strain>
    </source>
</reference>
<comment type="similarity">
    <text evidence="10">Belongs to the tRNA nucleotidyltransferase/poly(A) polymerase family. Archaeal CCA-adding enzyme subfamily.</text>
</comment>
<dbReference type="InterPro" id="IPR011068">
    <property type="entry name" value="NuclTrfase_I-like_C"/>
</dbReference>
<dbReference type="GO" id="GO:0000049">
    <property type="term" value="F:tRNA binding"/>
    <property type="evidence" value="ECO:0007669"/>
    <property type="project" value="UniProtKB-UniRule"/>
</dbReference>
<gene>
    <name evidence="10 14" type="primary">cca</name>
    <name evidence="14" type="ORF">ACFQGB_14670</name>
</gene>
<dbReference type="CDD" id="cd05400">
    <property type="entry name" value="NT_2-5OAS_ClassI-CCAase"/>
    <property type="match status" value="1"/>
</dbReference>
<evidence type="ECO:0000259" key="12">
    <source>
        <dbReference type="Pfam" id="PF09249"/>
    </source>
</evidence>
<evidence type="ECO:0000256" key="7">
    <source>
        <dbReference type="ARBA" id="ARBA00022840"/>
    </source>
</evidence>
<comment type="caution">
    <text evidence="14">The sequence shown here is derived from an EMBL/GenBank/DDBJ whole genome shotgun (WGS) entry which is preliminary data.</text>
</comment>
<feature type="binding site" evidence="10">
    <location>
        <position position="150"/>
    </location>
    <ligand>
        <name>ATP</name>
        <dbReference type="ChEBI" id="CHEBI:30616"/>
    </ligand>
</feature>
<dbReference type="SUPFAM" id="SSF81301">
    <property type="entry name" value="Nucleotidyltransferase"/>
    <property type="match status" value="1"/>
</dbReference>
<evidence type="ECO:0000256" key="10">
    <source>
        <dbReference type="HAMAP-Rule" id="MF_01264"/>
    </source>
</evidence>
<sequence>MSDEADAGEGDDAFERVVGEVREWVDPDDAEWARMREVAGELAARAEAAVVELCPAADVMQVGSTARGTWIAGDRDVDLFVRFPPDVDREDLEAWGLEVGHAVLPDGREEYAEHPYVKGEYEGFDVDCVPCYRVESAADIRSAVDRTPFHNEYLESRLDDDLAADVRVTKQFLKGIGVYGSDLKTRGFSGYVTELLVLEYGGFREFVEAAAGWQPPVEFDPEGHAAASFDDALVVVDPTDPERNVAAVCSTRNVARLQHHARALLDEPTVDRFRPRDPEPLDEAAVREHVARRGTTPVALAFAPPDLVDDQLWPQLRRSLDGIVDELDRRGFDVLRSAAFATDDRDAAALFAELEVAERPAVTRHDGPPVHVDAHATGFYETYASDEDAYGPFVDDDRYVVERDREFTTAVALLESDAVFDVRLGTHVETALAEDYDVLAGDAVAALADDFGVELARYFDPAP</sequence>
<feature type="binding site" evidence="10">
    <location>
        <position position="67"/>
    </location>
    <ligand>
        <name>ATP</name>
        <dbReference type="ChEBI" id="CHEBI:30616"/>
    </ligand>
</feature>
<keyword evidence="8 10" id="KW-0460">Magnesium</keyword>
<dbReference type="InterPro" id="IPR043519">
    <property type="entry name" value="NT_sf"/>
</dbReference>
<feature type="binding site" evidence="10">
    <location>
        <position position="170"/>
    </location>
    <ligand>
        <name>CTP</name>
        <dbReference type="ChEBI" id="CHEBI:37563"/>
    </ligand>
</feature>
<dbReference type="InterPro" id="IPR042090">
    <property type="entry name" value="CCA_tRNA_nucleotrans_2"/>
</dbReference>
<feature type="binding site" evidence="10">
    <location>
        <position position="64"/>
    </location>
    <ligand>
        <name>CTP</name>
        <dbReference type="ChEBI" id="CHEBI:37563"/>
    </ligand>
</feature>
<name>A0ABD5VK73_9EURY</name>
<keyword evidence="15" id="KW-1185">Reference proteome</keyword>
<dbReference type="Proteomes" id="UP001596395">
    <property type="component" value="Unassembled WGS sequence"/>
</dbReference>
<evidence type="ECO:0000256" key="1">
    <source>
        <dbReference type="ARBA" id="ARBA00022679"/>
    </source>
</evidence>
<accession>A0ABD5VK73</accession>
<proteinExistence type="inferred from homology"/>
<protein>
    <recommendedName>
        <fullName evidence="10">CCA-adding enzyme</fullName>
        <ecNumber evidence="10">2.7.7.72</ecNumber>
    </recommendedName>
    <alternativeName>
        <fullName evidence="10">CCA tRNA nucleotidyltransferase</fullName>
    </alternativeName>
    <alternativeName>
        <fullName evidence="10">tRNA CCA-pyrophosphorylase</fullName>
    </alternativeName>
    <alternativeName>
        <fullName evidence="10">tRNA adenylyl-/cytidylyl- transferase</fullName>
    </alternativeName>
    <alternativeName>
        <fullName evidence="10">tRNA nucleotidyltransferase</fullName>
    </alternativeName>
    <alternativeName>
        <fullName evidence="10">tRNA-NT</fullName>
    </alternativeName>
</protein>
<dbReference type="GO" id="GO:0004810">
    <property type="term" value="F:CCA tRNA nucleotidyltransferase activity"/>
    <property type="evidence" value="ECO:0007669"/>
    <property type="project" value="UniProtKB-UniRule"/>
</dbReference>
<dbReference type="InterPro" id="IPR015329">
    <property type="entry name" value="tRNA_NucTransf2"/>
</dbReference>
<comment type="subunit">
    <text evidence="10">Homodimer.</text>
</comment>
<keyword evidence="7 10" id="KW-0067">ATP-binding</keyword>
<evidence type="ECO:0000256" key="9">
    <source>
        <dbReference type="ARBA" id="ARBA00022884"/>
    </source>
</evidence>
<dbReference type="HAMAP" id="MF_01264">
    <property type="entry name" value="CCA_arch"/>
    <property type="match status" value="1"/>
</dbReference>
<dbReference type="NCBIfam" id="TIGR03671">
    <property type="entry name" value="cca_archaeal"/>
    <property type="match status" value="1"/>
</dbReference>
<dbReference type="RefSeq" id="WP_336351050.1">
    <property type="nucleotide sequence ID" value="NZ_JAZAQL010000002.1"/>
</dbReference>
<dbReference type="Pfam" id="PF09249">
    <property type="entry name" value="tRNA_NucTransf2"/>
    <property type="match status" value="1"/>
</dbReference>
<dbReference type="InterPro" id="IPR006116">
    <property type="entry name" value="NT_2-5OAS_ClassI-CCAase"/>
</dbReference>
<dbReference type="EC" id="2.7.7.72" evidence="10"/>
<dbReference type="AlphaFoldDB" id="A0ABD5VK73"/>
<dbReference type="PANTHER" id="PTHR39643:SF1">
    <property type="entry name" value="CCA-ADDING ENZYME"/>
    <property type="match status" value="1"/>
</dbReference>
<evidence type="ECO:0000259" key="11">
    <source>
        <dbReference type="Pfam" id="PF01909"/>
    </source>
</evidence>
<evidence type="ECO:0000256" key="3">
    <source>
        <dbReference type="ARBA" id="ARBA00022695"/>
    </source>
</evidence>
<feature type="binding site" evidence="10">
    <location>
        <position position="170"/>
    </location>
    <ligand>
        <name>ATP</name>
        <dbReference type="ChEBI" id="CHEBI:30616"/>
    </ligand>
</feature>
<evidence type="ECO:0000259" key="13">
    <source>
        <dbReference type="Pfam" id="PF21133"/>
    </source>
</evidence>
<dbReference type="Pfam" id="PF01909">
    <property type="entry name" value="NTP_transf_2"/>
    <property type="match status" value="1"/>
</dbReference>
<dbReference type="InterPro" id="IPR048833">
    <property type="entry name" value="CAA_C"/>
</dbReference>
<comment type="function">
    <text evidence="10">Catalyzes the addition and repair of the essential 3'-terminal CCA sequence in tRNAs without using a nucleic acid template. Adds these three nucleotides in the order of C, C, and A to the tRNA nucleotide-73, using CTP and ATP as substrates and producing inorganic pyrophosphate. tRNA 3'-terminal CCA addition is required both for tRNA processing and repair. Also involved in tRNA surveillance by mediating tandem CCA addition to generate a CCACCA at the 3' terminus of unstable tRNAs. While stable tRNAs receive only 3'-terminal CCA, unstable tRNAs are marked with CCACCA and rapidly degraded.</text>
</comment>
<organism evidence="14 15">
    <name type="scientific">Halorubellus litoreus</name>
    <dbReference type="NCBI Taxonomy" id="755308"/>
    <lineage>
        <taxon>Archaea</taxon>
        <taxon>Methanobacteriati</taxon>
        <taxon>Methanobacteriota</taxon>
        <taxon>Stenosarchaea group</taxon>
        <taxon>Halobacteria</taxon>
        <taxon>Halobacteriales</taxon>
        <taxon>Halorubellaceae</taxon>
        <taxon>Halorubellus</taxon>
    </lineage>
</organism>
<evidence type="ECO:0000256" key="4">
    <source>
        <dbReference type="ARBA" id="ARBA00022723"/>
    </source>
</evidence>
<evidence type="ECO:0000313" key="14">
    <source>
        <dbReference type="EMBL" id="MFC6954108.1"/>
    </source>
</evidence>
<comment type="cofactor">
    <cofactor evidence="10">
        <name>Mg(2+)</name>
        <dbReference type="ChEBI" id="CHEBI:18420"/>
    </cofactor>
</comment>